<dbReference type="RefSeq" id="WP_306943533.1">
    <property type="nucleotide sequence ID" value="NZ_CP132976.1"/>
</dbReference>
<evidence type="ECO:0000259" key="1">
    <source>
        <dbReference type="Pfam" id="PF18478"/>
    </source>
</evidence>
<protein>
    <recommendedName>
        <fullName evidence="1">VapC45 PIN like domain-containing protein</fullName>
    </recommendedName>
</protein>
<reference evidence="2 3" key="1">
    <citation type="submission" date="2023-08" db="EMBL/GenBank/DDBJ databases">
        <title>Achromobacter seleniivolatilans sp. nov., isolated from seleniferous soil.</title>
        <authorList>
            <person name="Zhang S."/>
            <person name="Li K."/>
            <person name="Peng J."/>
            <person name="Zhao Q."/>
            <person name="Wang H."/>
            <person name="Guo Y."/>
        </authorList>
    </citation>
    <scope>NUCLEOTIDE SEQUENCE [LARGE SCALE GENOMIC DNA]</scope>
    <source>
        <strain evidence="2 3">R39</strain>
    </source>
</reference>
<feature type="domain" description="VapC45 PIN like" evidence="1">
    <location>
        <begin position="1"/>
        <end position="89"/>
    </location>
</feature>
<accession>A0ABY9M059</accession>
<proteinExistence type="predicted"/>
<gene>
    <name evidence="2" type="ORF">RAS12_27945</name>
</gene>
<evidence type="ECO:0000313" key="3">
    <source>
        <dbReference type="Proteomes" id="UP001234798"/>
    </source>
</evidence>
<dbReference type="EMBL" id="CP132976">
    <property type="protein sequence ID" value="WMD20394.1"/>
    <property type="molecule type" value="Genomic_DNA"/>
</dbReference>
<dbReference type="Pfam" id="PF18478">
    <property type="entry name" value="PIN_10"/>
    <property type="match status" value="1"/>
</dbReference>
<evidence type="ECO:0000313" key="2">
    <source>
        <dbReference type="EMBL" id="WMD20394.1"/>
    </source>
</evidence>
<dbReference type="Proteomes" id="UP001234798">
    <property type="component" value="Chromosome"/>
</dbReference>
<name>A0ABY9M059_9BURK</name>
<sequence>MNFLFDNNLPPSWAATFVAASQRKFPAAWLADVHHLREKFPAGTPDVFWMEALEREMPWTIISGDSFRKGQGAERRAIRAYGLSVFVLQASWAAMPYWAKLAQFSLWWPRIVELAGTVKGNTVEVPWRLSSGFRTR</sequence>
<keyword evidence="3" id="KW-1185">Reference proteome</keyword>
<organism evidence="2 3">
    <name type="scientific">Achromobacter seleniivolatilans</name>
    <dbReference type="NCBI Taxonomy" id="3047478"/>
    <lineage>
        <taxon>Bacteria</taxon>
        <taxon>Pseudomonadati</taxon>
        <taxon>Pseudomonadota</taxon>
        <taxon>Betaproteobacteria</taxon>
        <taxon>Burkholderiales</taxon>
        <taxon>Alcaligenaceae</taxon>
        <taxon>Achromobacter</taxon>
    </lineage>
</organism>
<dbReference type="InterPro" id="IPR041375">
    <property type="entry name" value="VapC45_PIN-like"/>
</dbReference>